<evidence type="ECO:0000313" key="3">
    <source>
        <dbReference type="EMBL" id="QSE34030.1"/>
    </source>
</evidence>
<feature type="domain" description="GIY-YIG" evidence="2">
    <location>
        <begin position="73"/>
        <end position="159"/>
    </location>
</feature>
<dbReference type="GO" id="GO:0004519">
    <property type="term" value="F:endonuclease activity"/>
    <property type="evidence" value="ECO:0007669"/>
    <property type="project" value="UniProtKB-KW"/>
</dbReference>
<dbReference type="SUPFAM" id="SSF82771">
    <property type="entry name" value="GIY-YIG endonuclease"/>
    <property type="match status" value="1"/>
</dbReference>
<dbReference type="PROSITE" id="PS50164">
    <property type="entry name" value="GIY_YIG"/>
    <property type="match status" value="1"/>
</dbReference>
<geneLocation type="mitochondrion" evidence="3"/>
<dbReference type="InterPro" id="IPR035901">
    <property type="entry name" value="GIY-YIG_endonuc_sf"/>
</dbReference>
<dbReference type="CDD" id="cd10445">
    <property type="entry name" value="GIY-YIG_bI1_like"/>
    <property type="match status" value="1"/>
</dbReference>
<comment type="similarity">
    <text evidence="1">To endonucleases of group I introns of fungi and phage.</text>
</comment>
<protein>
    <submittedName>
        <fullName evidence="3">GIY-YIG endonuclease</fullName>
    </submittedName>
</protein>
<keyword evidence="3" id="KW-0540">Nuclease</keyword>
<proteinExistence type="predicted"/>
<reference evidence="3" key="1">
    <citation type="journal article" date="2020" name="Comput. Struct. Biotechnol. J.">
        <title>The mitogenomes of two saprophytic Boletales species (Coniophora) reveals intron dynamics and accumulation of plasmid-derived and non-conserved genes.</title>
        <authorList>
            <person name="Wu P."/>
            <person name="Bao Z."/>
            <person name="Tu W."/>
            <person name="Li L."/>
            <person name="Xiong C."/>
            <person name="Jin X."/>
            <person name="Li P."/>
            <person name="Gui M."/>
            <person name="Huang W."/>
            <person name="Li Q."/>
        </authorList>
    </citation>
    <scope>NUCLEOTIDE SEQUENCE</scope>
</reference>
<dbReference type="Gene3D" id="3.40.1440.10">
    <property type="entry name" value="GIY-YIG endonuclease"/>
    <property type="match status" value="1"/>
</dbReference>
<dbReference type="InterPro" id="IPR000305">
    <property type="entry name" value="GIY-YIG_endonuc"/>
</dbReference>
<dbReference type="GO" id="GO:0003677">
    <property type="term" value="F:DNA binding"/>
    <property type="evidence" value="ECO:0007669"/>
    <property type="project" value="InterPro"/>
</dbReference>
<dbReference type="EMBL" id="MT375016">
    <property type="protein sequence ID" value="QSE34030.1"/>
    <property type="molecule type" value="Genomic_DNA"/>
</dbReference>
<dbReference type="AlphaFoldDB" id="A0A896YT25"/>
<dbReference type="InterPro" id="IPR006350">
    <property type="entry name" value="Intron_endoG1"/>
</dbReference>
<evidence type="ECO:0000256" key="1">
    <source>
        <dbReference type="ARBA" id="ARBA00010045"/>
    </source>
</evidence>
<keyword evidence="3" id="KW-0378">Hydrolase</keyword>
<accession>A0A896YT25</accession>
<dbReference type="SMART" id="SM00465">
    <property type="entry name" value="GIYc"/>
    <property type="match status" value="1"/>
</dbReference>
<gene>
    <name evidence="3" type="primary">orf289</name>
</gene>
<dbReference type="SMART" id="SM00496">
    <property type="entry name" value="IENR2"/>
    <property type="match status" value="3"/>
</dbReference>
<organism evidence="3">
    <name type="scientific">Coniophora puteana</name>
    <dbReference type="NCBI Taxonomy" id="80637"/>
    <lineage>
        <taxon>Eukaryota</taxon>
        <taxon>Fungi</taxon>
        <taxon>Dikarya</taxon>
        <taxon>Basidiomycota</taxon>
        <taxon>Agaricomycotina</taxon>
        <taxon>Agaricomycetes</taxon>
        <taxon>Agaricomycetidae</taxon>
        <taxon>Boletales</taxon>
        <taxon>Coniophorineae</taxon>
        <taxon>Coniophoraceae</taxon>
        <taxon>Coniophora</taxon>
    </lineage>
</organism>
<dbReference type="InterPro" id="IPR003611">
    <property type="entry name" value="NUMOD3"/>
</dbReference>
<keyword evidence="3" id="KW-0496">Mitochondrion</keyword>
<dbReference type="NCBIfam" id="TIGR01453">
    <property type="entry name" value="grpIintron_endo"/>
    <property type="match status" value="1"/>
</dbReference>
<dbReference type="SUPFAM" id="SSF64496">
    <property type="entry name" value="DNA-binding domain of intron-encoded endonucleases"/>
    <property type="match status" value="1"/>
</dbReference>
<evidence type="ECO:0000259" key="2">
    <source>
        <dbReference type="PROSITE" id="PS50164"/>
    </source>
</evidence>
<name>A0A896YT25_9AGAM</name>
<keyword evidence="3" id="KW-0255">Endonuclease</keyword>
<sequence>MKIKTITMYSTSLRNSQRMVHFIEDSYTNKLELKKNYHSNSTPLTLPSFSTYAKKTYLNPLEQKNEILLDTKGKSGVYCWVNLLNGKCYIGSGVILNTRLIDYFQDWYKLNRGNLPIVRAILKYGMGNFALLILDFTEIEDTLNREQYWLDELKPEYNILTQAKNSKGYKHSPESIEKMRQKALGRKHSEEVRKAMSENRKGENSPLFGKTLSEETKAKMSETALNRTKLHRPGTFVEVLDLQTNHTVIYNSQRDAVKALGTHLSTLSRREKSGITKPFRDRYVITIKR</sequence>
<dbReference type="Pfam" id="PF07460">
    <property type="entry name" value="NUMOD3"/>
    <property type="match status" value="1"/>
</dbReference>